<accession>A0A7W0C944</accession>
<keyword evidence="1" id="KW-0812">Transmembrane</keyword>
<keyword evidence="3" id="KW-1185">Reference proteome</keyword>
<dbReference type="AlphaFoldDB" id="A0A7W0C944"/>
<comment type="caution">
    <text evidence="2">The sequence shown here is derived from an EMBL/GenBank/DDBJ whole genome shotgun (WGS) entry which is preliminary data.</text>
</comment>
<dbReference type="Pfam" id="PF11157">
    <property type="entry name" value="DUF2937"/>
    <property type="match status" value="1"/>
</dbReference>
<organism evidence="2 3">
    <name type="scientific">Desulfosalsimonas propionicica</name>
    <dbReference type="NCBI Taxonomy" id="332175"/>
    <lineage>
        <taxon>Bacteria</taxon>
        <taxon>Pseudomonadati</taxon>
        <taxon>Thermodesulfobacteriota</taxon>
        <taxon>Desulfobacteria</taxon>
        <taxon>Desulfobacterales</taxon>
        <taxon>Desulfosalsimonadaceae</taxon>
        <taxon>Desulfosalsimonas</taxon>
    </lineage>
</organism>
<evidence type="ECO:0008006" key="4">
    <source>
        <dbReference type="Google" id="ProtNLM"/>
    </source>
</evidence>
<dbReference type="PIRSF" id="PIRSF029393">
    <property type="entry name" value="UCP029393"/>
    <property type="match status" value="1"/>
</dbReference>
<gene>
    <name evidence="2" type="ORF">HNR65_001749</name>
</gene>
<keyword evidence="1" id="KW-1133">Transmembrane helix</keyword>
<dbReference type="RefSeq" id="WP_181551084.1">
    <property type="nucleotide sequence ID" value="NZ_JACDUS010000004.1"/>
</dbReference>
<proteinExistence type="predicted"/>
<feature type="transmembrane region" description="Helical" evidence="1">
    <location>
        <begin position="135"/>
        <end position="161"/>
    </location>
</feature>
<dbReference type="Proteomes" id="UP000525298">
    <property type="component" value="Unassembled WGS sequence"/>
</dbReference>
<dbReference type="InterPro" id="IPR022584">
    <property type="entry name" value="DUF2937"/>
</dbReference>
<reference evidence="2 3" key="1">
    <citation type="submission" date="2020-07" db="EMBL/GenBank/DDBJ databases">
        <title>Genomic Encyclopedia of Type Strains, Phase IV (KMG-IV): sequencing the most valuable type-strain genomes for metagenomic binning, comparative biology and taxonomic classification.</title>
        <authorList>
            <person name="Goeker M."/>
        </authorList>
    </citation>
    <scope>NUCLEOTIDE SEQUENCE [LARGE SCALE GENOMIC DNA]</scope>
    <source>
        <strain evidence="2 3">DSM 17721</strain>
    </source>
</reference>
<evidence type="ECO:0000256" key="1">
    <source>
        <dbReference type="SAM" id="Phobius"/>
    </source>
</evidence>
<keyword evidence="1" id="KW-0472">Membrane</keyword>
<sequence>MARGYFRILVFACTLMVGVQFPAMMDQYRKRVDAHFREISINLSGFQQTADRYFDGSLQALISHYKKSPDPVFARDAQSVEQLYRRCQMLSAQQAAMSGPWYRAGFHLLFFHNDEILAETFDQYSYTVPLSPRAIAWGLGAAFFVSLLLELIVLGVFRGFWLAVKPRRSGSLCI</sequence>
<dbReference type="EMBL" id="JACDUS010000004">
    <property type="protein sequence ID" value="MBA2881422.1"/>
    <property type="molecule type" value="Genomic_DNA"/>
</dbReference>
<name>A0A7W0C944_9BACT</name>
<protein>
    <recommendedName>
        <fullName evidence="4">DUF2937 family protein</fullName>
    </recommendedName>
</protein>
<dbReference type="InterPro" id="IPR016917">
    <property type="entry name" value="UCP029393"/>
</dbReference>
<evidence type="ECO:0000313" key="3">
    <source>
        <dbReference type="Proteomes" id="UP000525298"/>
    </source>
</evidence>
<evidence type="ECO:0000313" key="2">
    <source>
        <dbReference type="EMBL" id="MBA2881422.1"/>
    </source>
</evidence>